<dbReference type="RefSeq" id="XP_018006072.1">
    <property type="nucleotide sequence ID" value="XM_018147041.1"/>
</dbReference>
<evidence type="ECO:0000256" key="6">
    <source>
        <dbReference type="ARBA" id="ARBA00022705"/>
    </source>
</evidence>
<dbReference type="GO" id="GO:0006281">
    <property type="term" value="P:DNA repair"/>
    <property type="evidence" value="ECO:0007669"/>
    <property type="project" value="UniProtKB-ARBA"/>
</dbReference>
<comment type="subcellular location">
    <subcellularLocation>
        <location evidence="1">Nucleus</location>
    </subcellularLocation>
</comment>
<dbReference type="EC" id="2.7.7.7" evidence="3"/>
<dbReference type="InterPro" id="IPR007185">
    <property type="entry name" value="DNA_pol_a/d/e_bsu"/>
</dbReference>
<dbReference type="Gene3D" id="3.60.21.50">
    <property type="match status" value="1"/>
</dbReference>
<keyword evidence="5" id="KW-0548">Nucleotidyltransferase</keyword>
<comment type="catalytic activity">
    <reaction evidence="9">
        <text>DNA(n) + a 2'-deoxyribonucleoside 5'-triphosphate = DNA(n+1) + diphosphate</text>
        <dbReference type="Rhea" id="RHEA:22508"/>
        <dbReference type="Rhea" id="RHEA-COMP:17339"/>
        <dbReference type="Rhea" id="RHEA-COMP:17340"/>
        <dbReference type="ChEBI" id="CHEBI:33019"/>
        <dbReference type="ChEBI" id="CHEBI:61560"/>
        <dbReference type="ChEBI" id="CHEBI:173112"/>
        <dbReference type="EC" id="2.7.7.7"/>
    </reaction>
</comment>
<dbReference type="PANTHER" id="PTHR10416">
    <property type="entry name" value="DNA POLYMERASE DELTA SUBUNIT 2"/>
    <property type="match status" value="1"/>
</dbReference>
<accession>A0A0N0NSL0</accession>
<dbReference type="AlphaFoldDB" id="A0A0N0NSL0"/>
<evidence type="ECO:0000259" key="12">
    <source>
        <dbReference type="Pfam" id="PF18018"/>
    </source>
</evidence>
<evidence type="ECO:0000256" key="2">
    <source>
        <dbReference type="ARBA" id="ARBA00006035"/>
    </source>
</evidence>
<evidence type="ECO:0000313" key="13">
    <source>
        <dbReference type="EMBL" id="KPI46109.1"/>
    </source>
</evidence>
<evidence type="ECO:0000256" key="5">
    <source>
        <dbReference type="ARBA" id="ARBA00022695"/>
    </source>
</evidence>
<dbReference type="Gene3D" id="2.40.50.430">
    <property type="match status" value="1"/>
</dbReference>
<evidence type="ECO:0000256" key="9">
    <source>
        <dbReference type="ARBA" id="ARBA00049244"/>
    </source>
</evidence>
<keyword evidence="4" id="KW-0808">Transferase</keyword>
<proteinExistence type="inferred from homology"/>
<keyword evidence="8" id="KW-0539">Nucleus</keyword>
<dbReference type="Pfam" id="PF04042">
    <property type="entry name" value="DNA_pol_E_B"/>
    <property type="match status" value="1"/>
</dbReference>
<dbReference type="FunFam" id="2.40.50.430:FF:000002">
    <property type="entry name" value="DNA polymerase delta subunit"/>
    <property type="match status" value="1"/>
</dbReference>
<keyword evidence="14" id="KW-1185">Reference proteome</keyword>
<dbReference type="PANTHER" id="PTHR10416:SF0">
    <property type="entry name" value="DNA POLYMERASE DELTA SUBUNIT 2"/>
    <property type="match status" value="1"/>
</dbReference>
<organism evidence="13 14">
    <name type="scientific">Cyphellophora attinorum</name>
    <dbReference type="NCBI Taxonomy" id="1664694"/>
    <lineage>
        <taxon>Eukaryota</taxon>
        <taxon>Fungi</taxon>
        <taxon>Dikarya</taxon>
        <taxon>Ascomycota</taxon>
        <taxon>Pezizomycotina</taxon>
        <taxon>Eurotiomycetes</taxon>
        <taxon>Chaetothyriomycetidae</taxon>
        <taxon>Chaetothyriales</taxon>
        <taxon>Cyphellophoraceae</taxon>
        <taxon>Cyphellophora</taxon>
    </lineage>
</organism>
<dbReference type="InterPro" id="IPR024826">
    <property type="entry name" value="DNA_pol_delta/II_ssu"/>
</dbReference>
<evidence type="ECO:0000256" key="1">
    <source>
        <dbReference type="ARBA" id="ARBA00004123"/>
    </source>
</evidence>
<dbReference type="CDD" id="cd07387">
    <property type="entry name" value="MPP_PolD2_C"/>
    <property type="match status" value="1"/>
</dbReference>
<evidence type="ECO:0000256" key="10">
    <source>
        <dbReference type="SAM" id="MobiDB-lite"/>
    </source>
</evidence>
<evidence type="ECO:0000256" key="3">
    <source>
        <dbReference type="ARBA" id="ARBA00012417"/>
    </source>
</evidence>
<dbReference type="GO" id="GO:0043625">
    <property type="term" value="C:delta DNA polymerase complex"/>
    <property type="evidence" value="ECO:0007669"/>
    <property type="project" value="TreeGrafter"/>
</dbReference>
<dbReference type="STRING" id="1664694.A0A0N0NSL0"/>
<evidence type="ECO:0000259" key="11">
    <source>
        <dbReference type="Pfam" id="PF04042"/>
    </source>
</evidence>
<comment type="similarity">
    <text evidence="2">Belongs to the DNA polymerase delta/II small subunit family.</text>
</comment>
<dbReference type="GeneID" id="28738910"/>
<dbReference type="GO" id="GO:0003887">
    <property type="term" value="F:DNA-directed DNA polymerase activity"/>
    <property type="evidence" value="ECO:0007669"/>
    <property type="project" value="UniProtKB-KW"/>
</dbReference>
<evidence type="ECO:0000256" key="8">
    <source>
        <dbReference type="ARBA" id="ARBA00023242"/>
    </source>
</evidence>
<dbReference type="Proteomes" id="UP000038010">
    <property type="component" value="Unassembled WGS sequence"/>
</dbReference>
<comment type="caution">
    <text evidence="13">The sequence shown here is derived from an EMBL/GenBank/DDBJ whole genome shotgun (WGS) entry which is preliminary data.</text>
</comment>
<dbReference type="VEuPathDB" id="FungiDB:AB675_672"/>
<evidence type="ECO:0000256" key="7">
    <source>
        <dbReference type="ARBA" id="ARBA00022932"/>
    </source>
</evidence>
<dbReference type="EMBL" id="LFJN01000001">
    <property type="protein sequence ID" value="KPI46109.1"/>
    <property type="molecule type" value="Genomic_DNA"/>
</dbReference>
<reference evidence="13 14" key="1">
    <citation type="submission" date="2015-06" db="EMBL/GenBank/DDBJ databases">
        <title>Draft genome of the ant-associated black yeast Phialophora attae CBS 131958.</title>
        <authorList>
            <person name="Moreno L.F."/>
            <person name="Stielow B.J."/>
            <person name="de Hoog S."/>
            <person name="Vicente V.A."/>
            <person name="Weiss V.A."/>
            <person name="de Vries M."/>
            <person name="Cruz L.M."/>
            <person name="Souza E.M."/>
        </authorList>
    </citation>
    <scope>NUCLEOTIDE SEQUENCE [LARGE SCALE GENOMIC DNA]</scope>
    <source>
        <strain evidence="13 14">CBS 131958</strain>
    </source>
</reference>
<dbReference type="GO" id="GO:0006273">
    <property type="term" value="P:lagging strand elongation"/>
    <property type="evidence" value="ECO:0007669"/>
    <property type="project" value="UniProtKB-ARBA"/>
</dbReference>
<dbReference type="OrthoDB" id="3763at2759"/>
<protein>
    <recommendedName>
        <fullName evidence="3">DNA-directed DNA polymerase</fullName>
        <ecNumber evidence="3">2.7.7.7</ecNumber>
    </recommendedName>
</protein>
<keyword evidence="7" id="KW-0239">DNA-directed DNA polymerase</keyword>
<evidence type="ECO:0000313" key="14">
    <source>
        <dbReference type="Proteomes" id="UP000038010"/>
    </source>
</evidence>
<feature type="region of interest" description="Disordered" evidence="10">
    <location>
        <begin position="192"/>
        <end position="216"/>
    </location>
</feature>
<feature type="domain" description="DNA polymerase delta subunit OB-fold" evidence="12">
    <location>
        <begin position="46"/>
        <end position="182"/>
    </location>
</feature>
<dbReference type="InterPro" id="IPR040663">
    <property type="entry name" value="DNA_pol_D_N"/>
</dbReference>
<keyword evidence="6" id="KW-0235">DNA replication</keyword>
<evidence type="ECO:0000256" key="4">
    <source>
        <dbReference type="ARBA" id="ARBA00022679"/>
    </source>
</evidence>
<dbReference type="GO" id="GO:0003677">
    <property type="term" value="F:DNA binding"/>
    <property type="evidence" value="ECO:0007669"/>
    <property type="project" value="InterPro"/>
</dbReference>
<dbReference type="FunFam" id="3.60.21.50:FF:000006">
    <property type="entry name" value="DNA polymerase delta subunit 2, putative"/>
    <property type="match status" value="1"/>
</dbReference>
<dbReference type="Pfam" id="PF18018">
    <property type="entry name" value="DNA_pol_D_N"/>
    <property type="match status" value="1"/>
</dbReference>
<name>A0A0N0NSL0_9EURO</name>
<gene>
    <name evidence="13" type="ORF">AB675_672</name>
</gene>
<sequence>MAPMLSRLRPNDATEQVAARSRVPSAYNPLYNYRLGQNETKQYNQQFADIYFLRLAKLKKIVEKHAEAEWEDYELAGESARRVHRVLDVRQGQLCWIVGTVYMELPLKPNILEDISKEHWVAGPPPRPTYLNKEGQVQVMLEDESGRLRLAGPILTEKLLVTGVIVAVLGTETAGGDFEVLDLHIAELPPQPRRWRRDDEEQEEEGDMAVDRPPQNGRKVAIVSGLEISGTAADTLNISLLLEYLLGEALDTDDQDDSTNISRLIVAGNSISSDVIADVVGDDDIKKPASKKYGYDASAYNPTPTATLDSLMSELLPSIPVTIMVGEHDPANTSMPQQPIHPAMFPHSRAYSTTNLKDPETEEPSWFDSITNPWDGDIEGWRFMGNSGQPVDDVLKYISLGGEDGKSPEGRLEVMEALLRWRCGAPTAPDTLWCYPFQERDPFVIEECPHLFFIGNQPRFDTSVIEGADGQQVRLVTIPRFHETGQLVLIDIETLEPELVQFDIHHTHATNGVH</sequence>
<feature type="domain" description="DNA polymerase alpha/delta/epsilon subunit B" evidence="11">
    <location>
        <begin position="220"/>
        <end position="462"/>
    </location>
</feature>
<dbReference type="InterPro" id="IPR041863">
    <property type="entry name" value="PolD2_C"/>
</dbReference>